<evidence type="ECO:0000313" key="3">
    <source>
        <dbReference type="Proteomes" id="UP000194360"/>
    </source>
</evidence>
<name>A0A1Y2MQ75_PSEAH</name>
<protein>
    <submittedName>
        <fullName evidence="2">Uncharacterized protein</fullName>
    </submittedName>
</protein>
<accession>A0A1Y2MQ75</accession>
<feature type="region of interest" description="Disordered" evidence="1">
    <location>
        <begin position="1"/>
        <end position="38"/>
    </location>
</feature>
<evidence type="ECO:0000313" key="2">
    <source>
        <dbReference type="EMBL" id="OSY36628.1"/>
    </source>
</evidence>
<keyword evidence="3" id="KW-1185">Reference proteome</keyword>
<sequence>MADRLHNVVTALSGASTAPHGVRQHLDGPGAPDLGGDE</sequence>
<dbReference type="Proteomes" id="UP000194360">
    <property type="component" value="Unassembled WGS sequence"/>
</dbReference>
<comment type="caution">
    <text evidence="2">The sequence shown here is derived from an EMBL/GenBank/DDBJ whole genome shotgun (WGS) entry which is preliminary data.</text>
</comment>
<gene>
    <name evidence="2" type="ORF">BG845_05233</name>
</gene>
<reference evidence="2 3" key="1">
    <citation type="submission" date="2016-09" db="EMBL/GenBank/DDBJ databases">
        <title>Pseudonocardia autotrophica DSM535, a candidate organism with high potential of specific P450 cytochromes.</title>
        <authorList>
            <person name="Grumaz C."/>
            <person name="Vainshtein Y."/>
            <person name="Kirstahler P."/>
            <person name="Sohn K."/>
        </authorList>
    </citation>
    <scope>NUCLEOTIDE SEQUENCE [LARGE SCALE GENOMIC DNA]</scope>
    <source>
        <strain evidence="2 3">DSM 535</strain>
    </source>
</reference>
<organism evidence="2 3">
    <name type="scientific">Pseudonocardia autotrophica</name>
    <name type="common">Amycolata autotrophica</name>
    <name type="synonym">Nocardia autotrophica</name>
    <dbReference type="NCBI Taxonomy" id="2074"/>
    <lineage>
        <taxon>Bacteria</taxon>
        <taxon>Bacillati</taxon>
        <taxon>Actinomycetota</taxon>
        <taxon>Actinomycetes</taxon>
        <taxon>Pseudonocardiales</taxon>
        <taxon>Pseudonocardiaceae</taxon>
        <taxon>Pseudonocardia</taxon>
    </lineage>
</organism>
<dbReference type="AlphaFoldDB" id="A0A1Y2MQ75"/>
<dbReference type="EMBL" id="MIGB01000037">
    <property type="protein sequence ID" value="OSY36628.1"/>
    <property type="molecule type" value="Genomic_DNA"/>
</dbReference>
<evidence type="ECO:0000256" key="1">
    <source>
        <dbReference type="SAM" id="MobiDB-lite"/>
    </source>
</evidence>
<feature type="compositionally biased region" description="Low complexity" evidence="1">
    <location>
        <begin position="27"/>
        <end position="38"/>
    </location>
</feature>
<proteinExistence type="predicted"/>